<dbReference type="Pfam" id="PF02913">
    <property type="entry name" value="FAD-oxidase_C"/>
    <property type="match status" value="1"/>
</dbReference>
<keyword evidence="4" id="KW-0560">Oxidoreductase</keyword>
<dbReference type="InterPro" id="IPR004113">
    <property type="entry name" value="FAD-bd_oxidored_4_C"/>
</dbReference>
<keyword evidence="3" id="KW-0274">FAD</keyword>
<dbReference type="InterPro" id="IPR006094">
    <property type="entry name" value="Oxid_FAD_bind_N"/>
</dbReference>
<comment type="cofactor">
    <cofactor evidence="1">
        <name>FAD</name>
        <dbReference type="ChEBI" id="CHEBI:57692"/>
    </cofactor>
</comment>
<evidence type="ECO:0000313" key="6">
    <source>
        <dbReference type="EMBL" id="GGU00244.1"/>
    </source>
</evidence>
<dbReference type="InterPro" id="IPR016166">
    <property type="entry name" value="FAD-bd_PCMH"/>
</dbReference>
<evidence type="ECO:0000256" key="3">
    <source>
        <dbReference type="ARBA" id="ARBA00022827"/>
    </source>
</evidence>
<reference evidence="6" key="1">
    <citation type="journal article" date="2014" name="Int. J. Syst. Evol. Microbiol.">
        <title>Complete genome sequence of Corynebacterium casei LMG S-19264T (=DSM 44701T), isolated from a smear-ripened cheese.</title>
        <authorList>
            <consortium name="US DOE Joint Genome Institute (JGI-PGF)"/>
            <person name="Walter F."/>
            <person name="Albersmeier A."/>
            <person name="Kalinowski J."/>
            <person name="Ruckert C."/>
        </authorList>
    </citation>
    <scope>NUCLEOTIDE SEQUENCE</scope>
    <source>
        <strain evidence="6">JCM 31740</strain>
    </source>
</reference>
<dbReference type="Proteomes" id="UP000616143">
    <property type="component" value="Unassembled WGS sequence"/>
</dbReference>
<comment type="caution">
    <text evidence="6">The sequence shown here is derived from an EMBL/GenBank/DDBJ whole genome shotgun (WGS) entry which is preliminary data.</text>
</comment>
<dbReference type="Gene3D" id="3.30.70.2740">
    <property type="match status" value="1"/>
</dbReference>
<protein>
    <submittedName>
        <fullName evidence="6">FAD-binding oxidoreductase</fullName>
    </submittedName>
</protein>
<dbReference type="PANTHER" id="PTHR42934:SF2">
    <property type="entry name" value="GLYCOLATE OXIDASE SUBUNIT GLCD"/>
    <property type="match status" value="1"/>
</dbReference>
<dbReference type="GO" id="GO:0071949">
    <property type="term" value="F:FAD binding"/>
    <property type="evidence" value="ECO:0007669"/>
    <property type="project" value="InterPro"/>
</dbReference>
<dbReference type="GO" id="GO:0016491">
    <property type="term" value="F:oxidoreductase activity"/>
    <property type="evidence" value="ECO:0007669"/>
    <property type="project" value="UniProtKB-KW"/>
</dbReference>
<dbReference type="InterPro" id="IPR051914">
    <property type="entry name" value="FAD-linked_OxidoTrans_Type4"/>
</dbReference>
<dbReference type="EMBL" id="BMQS01000016">
    <property type="protein sequence ID" value="GGU00244.1"/>
    <property type="molecule type" value="Genomic_DNA"/>
</dbReference>
<dbReference type="Gene3D" id="3.30.465.10">
    <property type="match status" value="1"/>
</dbReference>
<dbReference type="SUPFAM" id="SSF55103">
    <property type="entry name" value="FAD-linked oxidases, C-terminal domain"/>
    <property type="match status" value="1"/>
</dbReference>
<dbReference type="InterPro" id="IPR036318">
    <property type="entry name" value="FAD-bd_PCMH-like_sf"/>
</dbReference>
<evidence type="ECO:0000256" key="2">
    <source>
        <dbReference type="ARBA" id="ARBA00022630"/>
    </source>
</evidence>
<reference evidence="6" key="2">
    <citation type="submission" date="2020-09" db="EMBL/GenBank/DDBJ databases">
        <authorList>
            <person name="Sun Q."/>
            <person name="Ohkuma M."/>
        </authorList>
    </citation>
    <scope>NUCLEOTIDE SEQUENCE</scope>
    <source>
        <strain evidence="6">JCM 31740</strain>
    </source>
</reference>
<evidence type="ECO:0000256" key="1">
    <source>
        <dbReference type="ARBA" id="ARBA00001974"/>
    </source>
</evidence>
<accession>A0A830H1E5</accession>
<dbReference type="InterPro" id="IPR016164">
    <property type="entry name" value="FAD-linked_Oxase-like_C"/>
</dbReference>
<evidence type="ECO:0000259" key="5">
    <source>
        <dbReference type="PROSITE" id="PS51387"/>
    </source>
</evidence>
<evidence type="ECO:0000313" key="7">
    <source>
        <dbReference type="Proteomes" id="UP000616143"/>
    </source>
</evidence>
<sequence>MSLLEELKRELDGIDVSIEERTDFSGYGVSPLAVVFAESEDHVVRTLIFANRKGLKVVPWGGGTSVTGALKCEGCVLLDLSRMRKIVEINDVDWYVRVQPGVVLDELNRELERRGFFLPPDPSSSFMCTVGGAIVENAGGMRAFKYGPFREWVLALRLALADGTVIKVGEPLRKNRAGYDLVSLVVGSEGTLGVVTEAWLRIRPLPKHEEVTLAIYPKDIFAVGEIVKVVRKSGLEPDLMEYMDAFVVRSVNKQIEPIYWEGEGGVVLVRGDNSTLSEVERLSSPFLARSEVVDGEVGRKMLNGRSLVAIAVKSEIGNIYAEDIVVPPSKLSEAILQIKRIEVENDTKIPVAGHVGDGNLHPMLREADLVSKPELFDEVGGVALRLGGSISGEHGIGIQKVNLLRSQLLNRNGEVVVKLMKEIKGLFDPKDTLNQGKFVDPL</sequence>
<dbReference type="Pfam" id="PF01565">
    <property type="entry name" value="FAD_binding_4"/>
    <property type="match status" value="1"/>
</dbReference>
<dbReference type="SUPFAM" id="SSF56176">
    <property type="entry name" value="FAD-binding/transporter-associated domain-like"/>
    <property type="match status" value="1"/>
</dbReference>
<gene>
    <name evidence="6" type="ORF">GCM10007116_16950</name>
</gene>
<dbReference type="InterPro" id="IPR016171">
    <property type="entry name" value="Vanillyl_alc_oxidase_C-sub2"/>
</dbReference>
<name>A0A830H1E5_9CREN</name>
<dbReference type="RefSeq" id="WP_229768233.1">
    <property type="nucleotide sequence ID" value="NZ_BMQS01000016.1"/>
</dbReference>
<proteinExistence type="predicted"/>
<dbReference type="PROSITE" id="PS51387">
    <property type="entry name" value="FAD_PCMH"/>
    <property type="match status" value="1"/>
</dbReference>
<dbReference type="Gene3D" id="1.10.45.10">
    <property type="entry name" value="Vanillyl-alcohol Oxidase, Chain A, domain 4"/>
    <property type="match status" value="1"/>
</dbReference>
<keyword evidence="2" id="KW-0285">Flavoprotein</keyword>
<dbReference type="AlphaFoldDB" id="A0A830H1E5"/>
<dbReference type="PANTHER" id="PTHR42934">
    <property type="entry name" value="GLYCOLATE OXIDASE SUBUNIT GLCD"/>
    <property type="match status" value="1"/>
</dbReference>
<organism evidence="6 7">
    <name type="scientific">Sulfodiicoccus acidiphilus</name>
    <dbReference type="NCBI Taxonomy" id="1670455"/>
    <lineage>
        <taxon>Archaea</taxon>
        <taxon>Thermoproteota</taxon>
        <taxon>Thermoprotei</taxon>
        <taxon>Sulfolobales</taxon>
        <taxon>Sulfolobaceae</taxon>
        <taxon>Sulfodiicoccus</taxon>
    </lineage>
</organism>
<evidence type="ECO:0000256" key="4">
    <source>
        <dbReference type="ARBA" id="ARBA00023002"/>
    </source>
</evidence>
<dbReference type="InterPro" id="IPR016169">
    <property type="entry name" value="FAD-bd_PCMH_sub2"/>
</dbReference>
<feature type="domain" description="FAD-binding PCMH-type" evidence="5">
    <location>
        <begin position="27"/>
        <end position="205"/>
    </location>
</feature>